<accession>A0A934RFA1</accession>
<name>A0A934RFA1_9BACT</name>
<dbReference type="EMBL" id="JAENII010000011">
    <property type="protein sequence ID" value="MBK1828114.1"/>
    <property type="molecule type" value="Genomic_DNA"/>
</dbReference>
<dbReference type="InterPro" id="IPR036188">
    <property type="entry name" value="FAD/NAD-bd_sf"/>
</dbReference>
<comment type="caution">
    <text evidence="1">The sequence shown here is derived from an EMBL/GenBank/DDBJ whole genome shotgun (WGS) entry which is preliminary data.</text>
</comment>
<sequence length="441" mass="49184">MSKAVDVAILGAGPAGCTLGALLRERGFRVVVFDDDKRPDLLVGESLLPTVVNLMRRLGIEDRVKEFSQFKPGVAFMHRGGQRLDFLFPEGVLGKTPNYAYNIPRPEYDNLLRTRAEELGVEFVHHRAKVEKGEGAREIQLAEESLTAAGMNGEHPKLLVDSTGRTRLFSKTLGLKSERGNRNDVAYFAHFEDFDAESTVDGQVVLSILEHGWSWRIPLPGRLSVGVVVDKSVAQQHGSTPEERLNGIIDAEPILKKAGEGRKRVTDVMTYTNYQLISERAHGPGWIAVGDSFGFVDPMLSPGLFMAMHMAEILDEKVFKRGPSVLDDAKKLAAGFSAIESEMRDWHAAWGEIIEYFYDGRMFSMYEGGTKLKETYKKWALPAMMEKHLSANITRMVSGVSTRSRYGQKLIEFTSKHLVWDTEPPEYYAVQASNEPAKATA</sequence>
<dbReference type="Pfam" id="PF04820">
    <property type="entry name" value="Trp_halogenase"/>
    <property type="match status" value="2"/>
</dbReference>
<dbReference type="SUPFAM" id="SSF51905">
    <property type="entry name" value="FAD/NAD(P)-binding domain"/>
    <property type="match status" value="1"/>
</dbReference>
<protein>
    <submittedName>
        <fullName evidence="1">NAD(P)/FAD-dependent oxidoreductase</fullName>
    </submittedName>
</protein>
<dbReference type="PANTHER" id="PTHR43747:SF1">
    <property type="entry name" value="SLR1998 PROTEIN"/>
    <property type="match status" value="1"/>
</dbReference>
<dbReference type="RefSeq" id="WP_200280847.1">
    <property type="nucleotide sequence ID" value="NZ_JAENII010000011.1"/>
</dbReference>
<organism evidence="1 2">
    <name type="scientific">Haloferula rosea</name>
    <dbReference type="NCBI Taxonomy" id="490093"/>
    <lineage>
        <taxon>Bacteria</taxon>
        <taxon>Pseudomonadati</taxon>
        <taxon>Verrucomicrobiota</taxon>
        <taxon>Verrucomicrobiia</taxon>
        <taxon>Verrucomicrobiales</taxon>
        <taxon>Verrucomicrobiaceae</taxon>
        <taxon>Haloferula</taxon>
    </lineage>
</organism>
<dbReference type="Proteomes" id="UP000658278">
    <property type="component" value="Unassembled WGS sequence"/>
</dbReference>
<dbReference type="Gene3D" id="3.50.50.60">
    <property type="entry name" value="FAD/NAD(P)-binding domain"/>
    <property type="match status" value="1"/>
</dbReference>
<gene>
    <name evidence="1" type="ORF">JIN81_13865</name>
</gene>
<evidence type="ECO:0000313" key="1">
    <source>
        <dbReference type="EMBL" id="MBK1828114.1"/>
    </source>
</evidence>
<dbReference type="InterPro" id="IPR050816">
    <property type="entry name" value="Flavin-dep_Halogenase_NPB"/>
</dbReference>
<keyword evidence="2" id="KW-1185">Reference proteome</keyword>
<dbReference type="PANTHER" id="PTHR43747">
    <property type="entry name" value="FAD-BINDING PROTEIN"/>
    <property type="match status" value="1"/>
</dbReference>
<evidence type="ECO:0000313" key="2">
    <source>
        <dbReference type="Proteomes" id="UP000658278"/>
    </source>
</evidence>
<dbReference type="GO" id="GO:0004497">
    <property type="term" value="F:monooxygenase activity"/>
    <property type="evidence" value="ECO:0007669"/>
    <property type="project" value="InterPro"/>
</dbReference>
<dbReference type="AlphaFoldDB" id="A0A934RFA1"/>
<dbReference type="InterPro" id="IPR006905">
    <property type="entry name" value="Flavin_halogenase"/>
</dbReference>
<reference evidence="1" key="1">
    <citation type="submission" date="2021-01" db="EMBL/GenBank/DDBJ databases">
        <title>Modified the classification status of verrucomicrobia.</title>
        <authorList>
            <person name="Feng X."/>
        </authorList>
    </citation>
    <scope>NUCLEOTIDE SEQUENCE</scope>
    <source>
        <strain evidence="1">KCTC 22201</strain>
    </source>
</reference>
<proteinExistence type="predicted"/>